<proteinExistence type="inferred from homology"/>
<evidence type="ECO:0000256" key="8">
    <source>
        <dbReference type="ARBA" id="ARBA00049427"/>
    </source>
</evidence>
<feature type="transmembrane region" description="Helical" evidence="9">
    <location>
        <begin position="101"/>
        <end position="127"/>
    </location>
</feature>
<accession>A0A7I8VNA1</accession>
<dbReference type="EMBL" id="CAJFCJ010000007">
    <property type="protein sequence ID" value="CAD5117207.1"/>
    <property type="molecule type" value="Genomic_DNA"/>
</dbReference>
<evidence type="ECO:0000256" key="9">
    <source>
        <dbReference type="RuleBase" id="RU367081"/>
    </source>
</evidence>
<evidence type="ECO:0000256" key="6">
    <source>
        <dbReference type="ARBA" id="ARBA00046320"/>
    </source>
</evidence>
<evidence type="ECO:0000313" key="12">
    <source>
        <dbReference type="Proteomes" id="UP000549394"/>
    </source>
</evidence>
<dbReference type="GO" id="GO:0005789">
    <property type="term" value="C:endoplasmic reticulum membrane"/>
    <property type="evidence" value="ECO:0007669"/>
    <property type="project" value="UniProtKB-SubCell"/>
</dbReference>
<dbReference type="PANTHER" id="PTHR14624:SF0">
    <property type="entry name" value="POLYPRENOL REDUCTASE"/>
    <property type="match status" value="1"/>
</dbReference>
<comment type="subcellular location">
    <subcellularLocation>
        <location evidence="1">Endomembrane system</location>
        <topology evidence="1">Multi-pass membrane protein</topology>
    </subcellularLocation>
    <subcellularLocation>
        <location evidence="9">Endoplasmic reticulum membrane</location>
    </subcellularLocation>
</comment>
<evidence type="ECO:0000313" key="11">
    <source>
        <dbReference type="EMBL" id="CAD5117207.1"/>
    </source>
</evidence>
<dbReference type="GO" id="GO:0160198">
    <property type="term" value="F:polyprenal reductase activity"/>
    <property type="evidence" value="ECO:0007669"/>
    <property type="project" value="UniProtKB-EC"/>
</dbReference>
<feature type="domain" description="3-oxo-5-alpha-steroid 4-dehydrogenase C-terminal" evidence="10">
    <location>
        <begin position="40"/>
        <end position="159"/>
    </location>
</feature>
<organism evidence="11 12">
    <name type="scientific">Dimorphilus gyrociliatus</name>
    <dbReference type="NCBI Taxonomy" id="2664684"/>
    <lineage>
        <taxon>Eukaryota</taxon>
        <taxon>Metazoa</taxon>
        <taxon>Spiralia</taxon>
        <taxon>Lophotrochozoa</taxon>
        <taxon>Annelida</taxon>
        <taxon>Polychaeta</taxon>
        <taxon>Polychaeta incertae sedis</taxon>
        <taxon>Dinophilidae</taxon>
        <taxon>Dimorphilus</taxon>
    </lineage>
</organism>
<keyword evidence="4 9" id="KW-1133">Transmembrane helix</keyword>
<evidence type="ECO:0000256" key="1">
    <source>
        <dbReference type="ARBA" id="ARBA00004127"/>
    </source>
</evidence>
<dbReference type="InterPro" id="IPR001104">
    <property type="entry name" value="3-oxo-5_a-steroid_4-DH_C"/>
</dbReference>
<dbReference type="PROSITE" id="PS50244">
    <property type="entry name" value="S5A_REDUCTASE"/>
    <property type="match status" value="1"/>
</dbReference>
<evidence type="ECO:0000259" key="10">
    <source>
        <dbReference type="Pfam" id="PF02544"/>
    </source>
</evidence>
<dbReference type="GO" id="GO:0016095">
    <property type="term" value="P:polyprenol catabolic process"/>
    <property type="evidence" value="ECO:0007669"/>
    <property type="project" value="UniProtKB-UniRule"/>
</dbReference>
<feature type="transmembrane region" description="Helical" evidence="9">
    <location>
        <begin position="44"/>
        <end position="61"/>
    </location>
</feature>
<evidence type="ECO:0000256" key="5">
    <source>
        <dbReference type="ARBA" id="ARBA00023136"/>
    </source>
</evidence>
<keyword evidence="9" id="KW-0560">Oxidoreductase</keyword>
<name>A0A7I8VNA1_9ANNE</name>
<dbReference type="Pfam" id="PF02544">
    <property type="entry name" value="Steroid_dh"/>
    <property type="match status" value="1"/>
</dbReference>
<keyword evidence="3 9" id="KW-0812">Transmembrane</keyword>
<keyword evidence="12" id="KW-1185">Reference proteome</keyword>
<dbReference type="PANTHER" id="PTHR14624">
    <property type="entry name" value="DFG10 PROTEIN"/>
    <property type="match status" value="1"/>
</dbReference>
<comment type="function">
    <text evidence="9">Plays a key role in early steps of protein N-linked glycosylation by being involved in the conversion of polyprenol into dolichol. Acts as a polyprenal reductase that mediates the reduction of polyprenal into dolichal in a NADP-dependent mechanism. Dolichols are required for the synthesis of dolichol-linked monosaccharides and the oligosaccharide precursor used for N-glycosylation.</text>
</comment>
<protein>
    <recommendedName>
        <fullName evidence="7 9">Polyprenal reductase</fullName>
        <ecNumber evidence="2 9">1.3.1.94</ecNumber>
    </recommendedName>
</protein>
<dbReference type="GO" id="GO:0006488">
    <property type="term" value="P:dolichol-linked oligosaccharide biosynthetic process"/>
    <property type="evidence" value="ECO:0007669"/>
    <property type="project" value="UniProtKB-UniRule"/>
</dbReference>
<comment type="similarity">
    <text evidence="6 9">Belongs to the steroid 5-alpha reductase family. Polyprenal reductase subfamily.</text>
</comment>
<dbReference type="Gene3D" id="1.20.120.1630">
    <property type="match status" value="1"/>
</dbReference>
<comment type="caution">
    <text evidence="11">The sequence shown here is derived from an EMBL/GenBank/DDBJ whole genome shotgun (WGS) entry which is preliminary data.</text>
</comment>
<dbReference type="UniPathway" id="UPA00378"/>
<comment type="catalytic activity">
    <reaction evidence="8 9">
        <text>a di-trans,poly-cis-dolichal + NADP(+) = a di-trans,poly-cis-polyprenal + NADPH + H(+)</text>
        <dbReference type="Rhea" id="RHEA:80727"/>
        <dbReference type="Rhea" id="RHEA-COMP:19536"/>
        <dbReference type="Rhea" id="RHEA-COMP:19537"/>
        <dbReference type="ChEBI" id="CHEBI:15378"/>
        <dbReference type="ChEBI" id="CHEBI:57783"/>
        <dbReference type="ChEBI" id="CHEBI:58349"/>
        <dbReference type="ChEBI" id="CHEBI:231623"/>
        <dbReference type="ChEBI" id="CHEBI:231637"/>
        <dbReference type="EC" id="1.3.1.94"/>
    </reaction>
    <physiologicalReaction direction="right-to-left" evidence="8 9">
        <dbReference type="Rhea" id="RHEA:80729"/>
    </physiologicalReaction>
</comment>
<dbReference type="InterPro" id="IPR039698">
    <property type="entry name" value="Dfg10/SRD5A3"/>
</dbReference>
<comment type="caution">
    <text evidence="9">Lacks conserved residue(s) required for the propagation of feature annotation.</text>
</comment>
<sequence>MNIIHFMLGVILYSTFNLAVLSEAPTLKKIDTGEFIHGAYQTRILFGIIIFALGSSFQHYSHRMFAALRKDKAGNLKSTAHVLPSGGAFEYISNPHYLGEIIIYSGFVCILGLNHCAGISIWIFVFINQIIAGLLNHNWYQEKFKNFPKARKAIIPFLL</sequence>
<evidence type="ECO:0000256" key="4">
    <source>
        <dbReference type="ARBA" id="ARBA00022989"/>
    </source>
</evidence>
<dbReference type="GO" id="GO:0003865">
    <property type="term" value="F:3-oxo-5-alpha-steroid 4-dehydrogenase activity"/>
    <property type="evidence" value="ECO:0007669"/>
    <property type="project" value="TreeGrafter"/>
</dbReference>
<evidence type="ECO:0000256" key="2">
    <source>
        <dbReference type="ARBA" id="ARBA00012522"/>
    </source>
</evidence>
<comment type="pathway">
    <text evidence="9">Protein modification; protein glycosylation.</text>
</comment>
<reference evidence="11 12" key="1">
    <citation type="submission" date="2020-08" db="EMBL/GenBank/DDBJ databases">
        <authorList>
            <person name="Hejnol A."/>
        </authorList>
    </citation>
    <scope>NUCLEOTIDE SEQUENCE [LARGE SCALE GENOMIC DNA]</scope>
</reference>
<feature type="transmembrane region" description="Helical" evidence="9">
    <location>
        <begin position="6"/>
        <end position="24"/>
    </location>
</feature>
<evidence type="ECO:0000256" key="3">
    <source>
        <dbReference type="ARBA" id="ARBA00022692"/>
    </source>
</evidence>
<dbReference type="EC" id="1.3.1.94" evidence="2 9"/>
<keyword evidence="9" id="KW-0521">NADP</keyword>
<evidence type="ECO:0000256" key="7">
    <source>
        <dbReference type="ARBA" id="ARBA00047186"/>
    </source>
</evidence>
<keyword evidence="9" id="KW-0256">Endoplasmic reticulum</keyword>
<gene>
    <name evidence="11" type="ORF">DGYR_LOCUS5758</name>
</gene>
<dbReference type="AlphaFoldDB" id="A0A7I8VNA1"/>
<keyword evidence="5 9" id="KW-0472">Membrane</keyword>
<dbReference type="Proteomes" id="UP000549394">
    <property type="component" value="Unassembled WGS sequence"/>
</dbReference>
<dbReference type="GO" id="GO:0102389">
    <property type="term" value="F:polyprenol reductase activity"/>
    <property type="evidence" value="ECO:0007669"/>
    <property type="project" value="UniProtKB-UniRule"/>
</dbReference>
<dbReference type="OrthoDB" id="5788137at2759"/>